<gene>
    <name evidence="1" type="ORF">AQPW35_12090</name>
</gene>
<dbReference type="Proteomes" id="UP000301751">
    <property type="component" value="Unassembled WGS sequence"/>
</dbReference>
<evidence type="ECO:0000313" key="1">
    <source>
        <dbReference type="EMBL" id="GCL62128.1"/>
    </source>
</evidence>
<dbReference type="RefSeq" id="WP_154694079.1">
    <property type="nucleotide sequence ID" value="NZ_BJCL01000002.1"/>
</dbReference>
<accession>A0A480ATS0</accession>
<keyword evidence="2" id="KW-1185">Reference proteome</keyword>
<evidence type="ECO:0000313" key="2">
    <source>
        <dbReference type="Proteomes" id="UP000301751"/>
    </source>
</evidence>
<protein>
    <recommendedName>
        <fullName evidence="3">DUF1801 domain-containing protein</fullName>
    </recommendedName>
</protein>
<name>A0A480ATS0_9BURK</name>
<dbReference type="EMBL" id="BJCL01000002">
    <property type="protein sequence ID" value="GCL62128.1"/>
    <property type="molecule type" value="Genomic_DNA"/>
</dbReference>
<organism evidence="1 2">
    <name type="scientific">Pseudaquabacterium pictum</name>
    <dbReference type="NCBI Taxonomy" id="2315236"/>
    <lineage>
        <taxon>Bacteria</taxon>
        <taxon>Pseudomonadati</taxon>
        <taxon>Pseudomonadota</taxon>
        <taxon>Betaproteobacteria</taxon>
        <taxon>Burkholderiales</taxon>
        <taxon>Sphaerotilaceae</taxon>
        <taxon>Pseudaquabacterium</taxon>
    </lineage>
</organism>
<evidence type="ECO:0008006" key="3">
    <source>
        <dbReference type="Google" id="ProtNLM"/>
    </source>
</evidence>
<sequence length="48" mass="4863">MDGGAAPTPPALGKFKTGKGCINVQRLADIDQAVLAQQVAQAFAAKHG</sequence>
<dbReference type="AlphaFoldDB" id="A0A480ATS0"/>
<reference evidence="2" key="1">
    <citation type="submission" date="2019-03" db="EMBL/GenBank/DDBJ databases">
        <title>Aquabacterium pictum sp.nov., the first bacteriochlorophyll a-containing freshwater bacterium in the genus Aquabacterium of the class Betaproteobacteria.</title>
        <authorList>
            <person name="Hirose S."/>
            <person name="Tank M."/>
            <person name="Hara E."/>
            <person name="Tamaki H."/>
            <person name="Takaichi S."/>
            <person name="Haruta S."/>
            <person name="Hanada S."/>
        </authorList>
    </citation>
    <scope>NUCLEOTIDE SEQUENCE [LARGE SCALE GENOMIC DNA]</scope>
    <source>
        <strain evidence="2">W35</strain>
    </source>
</reference>
<comment type="caution">
    <text evidence="1">The sequence shown here is derived from an EMBL/GenBank/DDBJ whole genome shotgun (WGS) entry which is preliminary data.</text>
</comment>
<proteinExistence type="predicted"/>